<dbReference type="Pfam" id="PF00990">
    <property type="entry name" value="GGDEF"/>
    <property type="match status" value="1"/>
</dbReference>
<dbReference type="InterPro" id="IPR050469">
    <property type="entry name" value="Diguanylate_Cyclase"/>
</dbReference>
<reference evidence="6 7" key="1">
    <citation type="submission" date="2016-10" db="EMBL/GenBank/DDBJ databases">
        <authorList>
            <person name="de Groot N.N."/>
        </authorList>
    </citation>
    <scope>NUCLEOTIDE SEQUENCE [LARGE SCALE GENOMIC DNA]</scope>
    <source>
        <strain evidence="6 7">AA1</strain>
    </source>
</reference>
<evidence type="ECO:0000313" key="6">
    <source>
        <dbReference type="EMBL" id="SCY81381.1"/>
    </source>
</evidence>
<dbReference type="PANTHER" id="PTHR45138">
    <property type="entry name" value="REGULATORY COMPONENTS OF SENSORY TRANSDUCTION SYSTEM"/>
    <property type="match status" value="1"/>
</dbReference>
<dbReference type="EMBL" id="FMUX01000023">
    <property type="protein sequence ID" value="SCY81381.1"/>
    <property type="molecule type" value="Genomic_DNA"/>
</dbReference>
<dbReference type="SUPFAM" id="SSF55073">
    <property type="entry name" value="Nucleotide cyclase"/>
    <property type="match status" value="1"/>
</dbReference>
<feature type="domain" description="PAC" evidence="4">
    <location>
        <begin position="200"/>
        <end position="252"/>
    </location>
</feature>
<dbReference type="CDD" id="cd01949">
    <property type="entry name" value="GGDEF"/>
    <property type="match status" value="1"/>
</dbReference>
<dbReference type="Proteomes" id="UP000198870">
    <property type="component" value="Unassembled WGS sequence"/>
</dbReference>
<dbReference type="EC" id="2.7.7.65" evidence="1"/>
<dbReference type="Pfam" id="PF00989">
    <property type="entry name" value="PAS"/>
    <property type="match status" value="1"/>
</dbReference>
<dbReference type="GO" id="GO:0006355">
    <property type="term" value="P:regulation of DNA-templated transcription"/>
    <property type="evidence" value="ECO:0007669"/>
    <property type="project" value="InterPro"/>
</dbReference>
<dbReference type="GO" id="GO:0005886">
    <property type="term" value="C:plasma membrane"/>
    <property type="evidence" value="ECO:0007669"/>
    <property type="project" value="TreeGrafter"/>
</dbReference>
<evidence type="ECO:0000313" key="7">
    <source>
        <dbReference type="Proteomes" id="UP000198870"/>
    </source>
</evidence>
<dbReference type="CDD" id="cd00130">
    <property type="entry name" value="PAS"/>
    <property type="match status" value="1"/>
</dbReference>
<dbReference type="OrthoDB" id="9813903at2"/>
<dbReference type="PANTHER" id="PTHR45138:SF9">
    <property type="entry name" value="DIGUANYLATE CYCLASE DGCM-RELATED"/>
    <property type="match status" value="1"/>
</dbReference>
<sequence>MPAQLLLQAKAGVACIGLEPSGEISQWESSAEALFGYGAATMAGRDLSFLVPSPEEGETLRGFIKACLRGASASEVSTACMTERGDVFFCRWYAVPAVRESGLAGLAVLVKDVTKQILAVNELNRARNQARSLFSSSPIGIFQADIRGRILVVNPELSWMLGYESPRQLTEIQDDVSSLFADPLRAESFLFQLYEGEQLNRFRCQLCRRDGEKTWALCYGQVTRNAKERVNGFYGFCINISMTVRVEQELKRVNEELRKASIMDATTRIANRGHFDECIVTEWNRHLREQSELSLILCDIDHFKLYNDTHGHQAGDHCLACVAGALVSCVRRPGDLVARYGGEEFVVILPHTDLNGARHLAETMRRCVEGLAVTDERSEAVTHVTLSLGVASLFPGSETRETELVRLADEALYKAKEQGRNRCVVSGESVGGEIPA</sequence>
<dbReference type="InterPro" id="IPR013767">
    <property type="entry name" value="PAS_fold"/>
</dbReference>
<accession>A0A1G5J081</accession>
<dbReference type="NCBIfam" id="TIGR00229">
    <property type="entry name" value="sensory_box"/>
    <property type="match status" value="2"/>
</dbReference>
<dbReference type="InterPro" id="IPR000014">
    <property type="entry name" value="PAS"/>
</dbReference>
<evidence type="ECO:0000259" key="5">
    <source>
        <dbReference type="PROSITE" id="PS50887"/>
    </source>
</evidence>
<gene>
    <name evidence="6" type="ORF">SAMN05216233_12329</name>
</gene>
<dbReference type="PROSITE" id="PS50112">
    <property type="entry name" value="PAS"/>
    <property type="match status" value="2"/>
</dbReference>
<evidence type="ECO:0000256" key="2">
    <source>
        <dbReference type="ARBA" id="ARBA00034247"/>
    </source>
</evidence>
<dbReference type="FunFam" id="3.30.70.270:FF:000001">
    <property type="entry name" value="Diguanylate cyclase domain protein"/>
    <property type="match status" value="1"/>
</dbReference>
<dbReference type="RefSeq" id="WP_092214546.1">
    <property type="nucleotide sequence ID" value="NZ_FMUX01000023.1"/>
</dbReference>
<dbReference type="SUPFAM" id="SSF55785">
    <property type="entry name" value="PYP-like sensor domain (PAS domain)"/>
    <property type="match status" value="2"/>
</dbReference>
<dbReference type="Gene3D" id="3.30.70.270">
    <property type="match status" value="1"/>
</dbReference>
<dbReference type="Gene3D" id="3.30.450.20">
    <property type="entry name" value="PAS domain"/>
    <property type="match status" value="2"/>
</dbReference>
<keyword evidence="7" id="KW-1185">Reference proteome</keyword>
<protein>
    <recommendedName>
        <fullName evidence="1">diguanylate cyclase</fullName>
        <ecNumber evidence="1">2.7.7.65</ecNumber>
    </recommendedName>
</protein>
<dbReference type="SMART" id="SM00267">
    <property type="entry name" value="GGDEF"/>
    <property type="match status" value="1"/>
</dbReference>
<dbReference type="GO" id="GO:1902201">
    <property type="term" value="P:negative regulation of bacterial-type flagellum-dependent cell motility"/>
    <property type="evidence" value="ECO:0007669"/>
    <property type="project" value="TreeGrafter"/>
</dbReference>
<dbReference type="PROSITE" id="PS50113">
    <property type="entry name" value="PAC"/>
    <property type="match status" value="1"/>
</dbReference>
<dbReference type="PROSITE" id="PS50887">
    <property type="entry name" value="GGDEF"/>
    <property type="match status" value="1"/>
</dbReference>
<evidence type="ECO:0000259" key="4">
    <source>
        <dbReference type="PROSITE" id="PS50113"/>
    </source>
</evidence>
<dbReference type="InterPro" id="IPR000160">
    <property type="entry name" value="GGDEF_dom"/>
</dbReference>
<proteinExistence type="predicted"/>
<evidence type="ECO:0000256" key="1">
    <source>
        <dbReference type="ARBA" id="ARBA00012528"/>
    </source>
</evidence>
<dbReference type="SMART" id="SM00091">
    <property type="entry name" value="PAS"/>
    <property type="match status" value="2"/>
</dbReference>
<dbReference type="InterPro" id="IPR000700">
    <property type="entry name" value="PAS-assoc_C"/>
</dbReference>
<feature type="domain" description="PAS" evidence="3">
    <location>
        <begin position="18"/>
        <end position="71"/>
    </location>
</feature>
<dbReference type="InterPro" id="IPR043128">
    <property type="entry name" value="Rev_trsase/Diguanyl_cyclase"/>
</dbReference>
<organism evidence="6 7">
    <name type="scientific">Desulfoluna spongiiphila</name>
    <dbReference type="NCBI Taxonomy" id="419481"/>
    <lineage>
        <taxon>Bacteria</taxon>
        <taxon>Pseudomonadati</taxon>
        <taxon>Thermodesulfobacteriota</taxon>
        <taxon>Desulfobacteria</taxon>
        <taxon>Desulfobacterales</taxon>
        <taxon>Desulfolunaceae</taxon>
        <taxon>Desulfoluna</taxon>
    </lineage>
</organism>
<dbReference type="AlphaFoldDB" id="A0A1G5J081"/>
<dbReference type="InterPro" id="IPR029787">
    <property type="entry name" value="Nucleotide_cyclase"/>
</dbReference>
<dbReference type="GO" id="GO:0043709">
    <property type="term" value="P:cell adhesion involved in single-species biofilm formation"/>
    <property type="evidence" value="ECO:0007669"/>
    <property type="project" value="TreeGrafter"/>
</dbReference>
<name>A0A1G5J081_9BACT</name>
<feature type="domain" description="PAS" evidence="3">
    <location>
        <begin position="126"/>
        <end position="164"/>
    </location>
</feature>
<dbReference type="GO" id="GO:0052621">
    <property type="term" value="F:diguanylate cyclase activity"/>
    <property type="evidence" value="ECO:0007669"/>
    <property type="project" value="UniProtKB-EC"/>
</dbReference>
<dbReference type="InterPro" id="IPR035965">
    <property type="entry name" value="PAS-like_dom_sf"/>
</dbReference>
<comment type="catalytic activity">
    <reaction evidence="2">
        <text>2 GTP = 3',3'-c-di-GMP + 2 diphosphate</text>
        <dbReference type="Rhea" id="RHEA:24898"/>
        <dbReference type="ChEBI" id="CHEBI:33019"/>
        <dbReference type="ChEBI" id="CHEBI:37565"/>
        <dbReference type="ChEBI" id="CHEBI:58805"/>
        <dbReference type="EC" id="2.7.7.65"/>
    </reaction>
</comment>
<evidence type="ECO:0000259" key="3">
    <source>
        <dbReference type="PROSITE" id="PS50112"/>
    </source>
</evidence>
<dbReference type="Pfam" id="PF13426">
    <property type="entry name" value="PAS_9"/>
    <property type="match status" value="1"/>
</dbReference>
<feature type="domain" description="GGDEF" evidence="5">
    <location>
        <begin position="291"/>
        <end position="428"/>
    </location>
</feature>
<dbReference type="STRING" id="419481.SAMN05216233_12329"/>
<dbReference type="NCBIfam" id="TIGR00254">
    <property type="entry name" value="GGDEF"/>
    <property type="match status" value="1"/>
</dbReference>